<name>A0A939F7V1_9ACTN</name>
<keyword evidence="2" id="KW-0812">Transmembrane</keyword>
<feature type="region of interest" description="Disordered" evidence="1">
    <location>
        <begin position="1"/>
        <end position="21"/>
    </location>
</feature>
<dbReference type="Proteomes" id="UP000664167">
    <property type="component" value="Unassembled WGS sequence"/>
</dbReference>
<dbReference type="PANTHER" id="PTHR14136">
    <property type="entry name" value="BTB_POZ DOMAIN-CONTAINING PROTEIN KCTD9"/>
    <property type="match status" value="1"/>
</dbReference>
<dbReference type="EMBL" id="JAFLRJ010000140">
    <property type="protein sequence ID" value="MBO0513188.1"/>
    <property type="molecule type" value="Genomic_DNA"/>
</dbReference>
<dbReference type="PANTHER" id="PTHR14136:SF17">
    <property type="entry name" value="BTB_POZ DOMAIN-CONTAINING PROTEIN KCTD9"/>
    <property type="match status" value="1"/>
</dbReference>
<evidence type="ECO:0000313" key="4">
    <source>
        <dbReference type="Proteomes" id="UP000664167"/>
    </source>
</evidence>
<gene>
    <name evidence="3" type="ORF">J0695_15470</name>
</gene>
<feature type="transmembrane region" description="Helical" evidence="2">
    <location>
        <begin position="28"/>
        <end position="50"/>
    </location>
</feature>
<feature type="transmembrane region" description="Helical" evidence="2">
    <location>
        <begin position="70"/>
        <end position="94"/>
    </location>
</feature>
<reference evidence="3" key="1">
    <citation type="submission" date="2021-03" db="EMBL/GenBank/DDBJ databases">
        <title>Streptomyces poriferae sp. nov., a novel marine sponge-derived Actinobacteria species with anti-MRSA activity.</title>
        <authorList>
            <person name="Sandoval-Powers M."/>
            <person name="Kralova S."/>
            <person name="Nguyen G.-S."/>
            <person name="Fawwal D."/>
            <person name="Degnes K."/>
            <person name="Klinkenberg G."/>
            <person name="Sletta H."/>
            <person name="Wentzel A."/>
            <person name="Liles M.R."/>
        </authorList>
    </citation>
    <scope>NUCLEOTIDE SEQUENCE</scope>
    <source>
        <strain evidence="3">DSM 41794</strain>
    </source>
</reference>
<dbReference type="SUPFAM" id="SSF141571">
    <property type="entry name" value="Pentapeptide repeat-like"/>
    <property type="match status" value="1"/>
</dbReference>
<keyword evidence="4" id="KW-1185">Reference proteome</keyword>
<organism evidence="3 4">
    <name type="scientific">Streptomyces beijiangensis</name>
    <dbReference type="NCBI Taxonomy" id="163361"/>
    <lineage>
        <taxon>Bacteria</taxon>
        <taxon>Bacillati</taxon>
        <taxon>Actinomycetota</taxon>
        <taxon>Actinomycetes</taxon>
        <taxon>Kitasatosporales</taxon>
        <taxon>Streptomycetaceae</taxon>
        <taxon>Streptomyces</taxon>
    </lineage>
</organism>
<comment type="caution">
    <text evidence="3">The sequence shown here is derived from an EMBL/GenBank/DDBJ whole genome shotgun (WGS) entry which is preliminary data.</text>
</comment>
<accession>A0A939F7V1</accession>
<evidence type="ECO:0000256" key="1">
    <source>
        <dbReference type="SAM" id="MobiDB-lite"/>
    </source>
</evidence>
<sequence length="336" mass="36627">MLLAEDGHHAAMTTEDSTAPRPKRKLPWWAWGAGAAGTALFIVALIWGPWWIEGHHLKDKNGDLVSSAGIIVTGFRTTLIAIAAGAFTGLGLWYTHKSHQHTERLYGHSQEQFAHARQKDREQAELTREGQVTGRYVEAIKLLSSGDLTQRLGGIYSLERIMKDSVRDRGTVIEVLSAFIRNESRADEGAPPPRPESVQTALTVLGRREVRPGDPELDLQFAHLRGLNLTGGDWSGANFRGADLAGAWFLGANLGGARLQHAILKDAWLTLTVCTEAIFDDADLAGATLTGATGVEEEQLLTAWIGPTTVLPSEFARLQTIGERIGQYGQRHTRSG</sequence>
<dbReference type="AlphaFoldDB" id="A0A939F7V1"/>
<evidence type="ECO:0000313" key="3">
    <source>
        <dbReference type="EMBL" id="MBO0513188.1"/>
    </source>
</evidence>
<proteinExistence type="predicted"/>
<protein>
    <submittedName>
        <fullName evidence="3">Pentapeptide repeat-containing protein</fullName>
    </submittedName>
</protein>
<keyword evidence="2" id="KW-1133">Transmembrane helix</keyword>
<dbReference type="InterPro" id="IPR001646">
    <property type="entry name" value="5peptide_repeat"/>
</dbReference>
<keyword evidence="2" id="KW-0472">Membrane</keyword>
<dbReference type="Pfam" id="PF00805">
    <property type="entry name" value="Pentapeptide"/>
    <property type="match status" value="1"/>
</dbReference>
<evidence type="ECO:0000256" key="2">
    <source>
        <dbReference type="SAM" id="Phobius"/>
    </source>
</evidence>
<dbReference type="Gene3D" id="2.160.20.80">
    <property type="entry name" value="E3 ubiquitin-protein ligase SopA"/>
    <property type="match status" value="1"/>
</dbReference>
<dbReference type="RefSeq" id="WP_206962613.1">
    <property type="nucleotide sequence ID" value="NZ_BAAAJJ010000010.1"/>
</dbReference>
<dbReference type="InterPro" id="IPR051082">
    <property type="entry name" value="Pentapeptide-BTB/POZ_domain"/>
</dbReference>